<dbReference type="GO" id="GO:0005682">
    <property type="term" value="C:U5 snRNP"/>
    <property type="evidence" value="ECO:0007669"/>
    <property type="project" value="UniProtKB-ARBA"/>
</dbReference>
<dbReference type="NCBIfam" id="TIGR00231">
    <property type="entry name" value="small_GTP"/>
    <property type="match status" value="1"/>
</dbReference>
<protein>
    <submittedName>
        <fullName evidence="10">p-loop containing nucleoside triphosphate hydrolase protein</fullName>
    </submittedName>
</protein>
<dbReference type="InterPro" id="IPR035655">
    <property type="entry name" value="U5-116kDa_C"/>
</dbReference>
<keyword evidence="2" id="KW-0507">mRNA processing</keyword>
<proteinExistence type="predicted"/>
<dbReference type="InterPro" id="IPR000640">
    <property type="entry name" value="EFG_V-like"/>
</dbReference>
<comment type="caution">
    <text evidence="10">The sequence shown here is derived from an EMBL/GenBank/DDBJ whole genome shotgun (WGS) entry which is preliminary data.</text>
</comment>
<dbReference type="GO" id="GO:0030623">
    <property type="term" value="F:U5 snRNA binding"/>
    <property type="evidence" value="ECO:0007669"/>
    <property type="project" value="TreeGrafter"/>
</dbReference>
<organism evidence="10 11">
    <name type="scientific">Kockovaella imperatae</name>
    <dbReference type="NCBI Taxonomy" id="4999"/>
    <lineage>
        <taxon>Eukaryota</taxon>
        <taxon>Fungi</taxon>
        <taxon>Dikarya</taxon>
        <taxon>Basidiomycota</taxon>
        <taxon>Agaricomycotina</taxon>
        <taxon>Tremellomycetes</taxon>
        <taxon>Tremellales</taxon>
        <taxon>Cuniculitremaceae</taxon>
        <taxon>Kockovaella</taxon>
    </lineage>
</organism>
<dbReference type="AlphaFoldDB" id="A0A1Y1URF5"/>
<dbReference type="STRING" id="4999.A0A1Y1URF5"/>
<feature type="domain" description="Tr-type G" evidence="9">
    <location>
        <begin position="154"/>
        <end position="468"/>
    </location>
</feature>
<feature type="compositionally biased region" description="Low complexity" evidence="8">
    <location>
        <begin position="28"/>
        <end position="50"/>
    </location>
</feature>
<dbReference type="Pfam" id="PF03144">
    <property type="entry name" value="GTP_EFTU_D2"/>
    <property type="match status" value="1"/>
</dbReference>
<sequence>MSTEDYDEFGNYIGGDLESDDESDIDVAPAAPAPAYGAGPSAQASSSYAPLEGLEDEDEDMAEDTGMEMTLHGVDGQLGDTNQVVLHEDKTYYPSASEVYGEDVETMVQEEDLQPLSEPIIAPVKNRSFTVQEKGLPTTRFDRNFMIDLMAYPSMIRNVMVGGHIHHGKTALMDMLVFETHQLTWNADEPTRYTDTHTLTRSRGISIKDGPMSLVLPNSKGKSSLVNFIDTPGHANFVDEVACAARLVDGVIVVVDVVEGVMHGTEQIIRHALQERLKMVLVVNKMDRLILELRLPPSEAFFKIKHTIEEVNSFIASIDNDDSLRLSPERGNVAFASTQMGWSFTLRTFASMYADTFGKFNIDDFAARLWGNIFFDEQRRKFTRKAADVESPRSFVHFILEPLYKLYTQVLSADSATLKDTLGEMGITLKSAVYKMDTRPLLKVVLEAFFGSSLGLVDMITEFIPSPVDNAEQKVRSTYTGPLKTDIADSLLKCDPEGPTVIHITKLFHTTDAQEFRAFGRVMSGTVRVGQPVKVLGEGYSLEDEEDMVNATVDAIMLDESRYTVDVERAGAGNIVLLSGVDASITKTATIVARDIEDDLYIFKPIRHMTQSVLKIAVEPIAPSELPKMLDGLRKVNKSYPLLVTKVEESGEHIILGTGELYLDCVLHDLRRLFSEIEIKVSDPVTKFCETVVETSALKCYAETPNKKNKITMISEPLESGIANDIEAGRVTMQMTNKERGKFFESNYQWDLLASRNIWAFGPEDNGPNILVNDTLPSEVDTKLLTSVRESVKQGFQWGTREGPLCDEPIRGVKFRVLDASLADEPIYRGGGQIIPTARRVCYSSFLLATPRLLEPMYYVEVQAPADCVAAVYTVLSRRRGHVTRDLPKPGSPLYTVKAFIPVLDANGFETDLRTATLGQAFCQMTFDHWQTVPGDPTDTSIQLRPLEPATGQSLARDLVLKTRRRKGLSDSIAVSKYLEDETIIAISASGNADLLS</sequence>
<dbReference type="Pfam" id="PF03764">
    <property type="entry name" value="EFG_IV"/>
    <property type="match status" value="1"/>
</dbReference>
<dbReference type="InParanoid" id="A0A1Y1URF5"/>
<dbReference type="PROSITE" id="PS51722">
    <property type="entry name" value="G_TR_2"/>
    <property type="match status" value="1"/>
</dbReference>
<keyword evidence="4" id="KW-0342">GTP-binding</keyword>
<evidence type="ECO:0000256" key="7">
    <source>
        <dbReference type="ARBA" id="ARBA00055641"/>
    </source>
</evidence>
<dbReference type="CDD" id="cd01683">
    <property type="entry name" value="EF2_IV_snRNP"/>
    <property type="match status" value="1"/>
</dbReference>
<dbReference type="FunFam" id="3.30.230.10:FF:000009">
    <property type="entry name" value="116 kDa U5 small nuclear ribonucleoprotein component"/>
    <property type="match status" value="1"/>
</dbReference>
<dbReference type="InterPro" id="IPR020568">
    <property type="entry name" value="Ribosomal_Su5_D2-typ_SF"/>
</dbReference>
<dbReference type="SUPFAM" id="SSF54211">
    <property type="entry name" value="Ribosomal protein S5 domain 2-like"/>
    <property type="match status" value="1"/>
</dbReference>
<evidence type="ECO:0000259" key="9">
    <source>
        <dbReference type="PROSITE" id="PS51722"/>
    </source>
</evidence>
<evidence type="ECO:0000256" key="2">
    <source>
        <dbReference type="ARBA" id="ARBA00022664"/>
    </source>
</evidence>
<reference evidence="10 11" key="1">
    <citation type="submission" date="2017-03" db="EMBL/GenBank/DDBJ databases">
        <title>Widespread Adenine N6-methylation of Active Genes in Fungi.</title>
        <authorList>
            <consortium name="DOE Joint Genome Institute"/>
            <person name="Mondo S.J."/>
            <person name="Dannebaum R.O."/>
            <person name="Kuo R.C."/>
            <person name="Louie K.B."/>
            <person name="Bewick A.J."/>
            <person name="Labutti K."/>
            <person name="Haridas S."/>
            <person name="Kuo A."/>
            <person name="Salamov A."/>
            <person name="Ahrendt S.R."/>
            <person name="Lau R."/>
            <person name="Bowen B.P."/>
            <person name="Lipzen A."/>
            <person name="Sullivan W."/>
            <person name="Andreopoulos W.B."/>
            <person name="Clum A."/>
            <person name="Lindquist E."/>
            <person name="Daum C."/>
            <person name="Northen T.R."/>
            <person name="Ramamoorthy G."/>
            <person name="Schmitz R.J."/>
            <person name="Gryganskyi A."/>
            <person name="Culley D."/>
            <person name="Magnuson J."/>
            <person name="James T.Y."/>
            <person name="O'Malley M.A."/>
            <person name="Stajich J.E."/>
            <person name="Spatafora J.W."/>
            <person name="Visel A."/>
            <person name="Grigoriev I.V."/>
        </authorList>
    </citation>
    <scope>NUCLEOTIDE SEQUENCE [LARGE SCALE GENOMIC DNA]</scope>
    <source>
        <strain evidence="10 11">NRRL Y-17943</strain>
    </source>
</reference>
<dbReference type="Proteomes" id="UP000193218">
    <property type="component" value="Unassembled WGS sequence"/>
</dbReference>
<dbReference type="FunFam" id="3.30.70.870:FF:000002">
    <property type="entry name" value="Translation elongation factor 2"/>
    <property type="match status" value="1"/>
</dbReference>
<evidence type="ECO:0000313" key="10">
    <source>
        <dbReference type="EMBL" id="ORX40187.1"/>
    </source>
</evidence>
<dbReference type="InterPro" id="IPR005517">
    <property type="entry name" value="Transl_elong_EFG/EF2_IV"/>
</dbReference>
<dbReference type="OrthoDB" id="364892at2759"/>
<evidence type="ECO:0000256" key="5">
    <source>
        <dbReference type="ARBA" id="ARBA00023187"/>
    </source>
</evidence>
<keyword evidence="11" id="KW-1185">Reference proteome</keyword>
<dbReference type="CDD" id="cd16264">
    <property type="entry name" value="snRNP_III"/>
    <property type="match status" value="1"/>
</dbReference>
<comment type="function">
    <text evidence="7">Component of the U5 snRNP complex required for pre-mRNA splicing. Binds GTP.</text>
</comment>
<dbReference type="FunFam" id="2.40.30.10:FF:000029">
    <property type="entry name" value="116 kDa U5 small nuclear ribonucleoprotein component"/>
    <property type="match status" value="1"/>
</dbReference>
<dbReference type="GO" id="GO:0005525">
    <property type="term" value="F:GTP binding"/>
    <property type="evidence" value="ECO:0007669"/>
    <property type="project" value="UniProtKB-KW"/>
</dbReference>
<dbReference type="InterPro" id="IPR014721">
    <property type="entry name" value="Ribsml_uS5_D2-typ_fold_subgr"/>
</dbReference>
<dbReference type="InterPro" id="IPR005225">
    <property type="entry name" value="Small_GTP-bd"/>
</dbReference>
<dbReference type="GO" id="GO:0000974">
    <property type="term" value="C:Prp19 complex"/>
    <property type="evidence" value="ECO:0007669"/>
    <property type="project" value="UniProtKB-ARBA"/>
</dbReference>
<dbReference type="GeneID" id="33559205"/>
<dbReference type="SMART" id="SM00838">
    <property type="entry name" value="EFG_C"/>
    <property type="match status" value="1"/>
</dbReference>
<dbReference type="RefSeq" id="XP_021873972.1">
    <property type="nucleotide sequence ID" value="XM_022017396.1"/>
</dbReference>
<dbReference type="CDD" id="cd04090">
    <property type="entry name" value="EF2_II_snRNP"/>
    <property type="match status" value="1"/>
</dbReference>
<dbReference type="PANTHER" id="PTHR42908">
    <property type="entry name" value="TRANSLATION ELONGATION FACTOR-RELATED"/>
    <property type="match status" value="1"/>
</dbReference>
<dbReference type="InterPro" id="IPR044121">
    <property type="entry name" value="Snu114_GTP-bd"/>
</dbReference>
<dbReference type="Gene3D" id="2.40.30.10">
    <property type="entry name" value="Translation factors"/>
    <property type="match status" value="1"/>
</dbReference>
<gene>
    <name evidence="10" type="ORF">BD324DRAFT_641120</name>
</gene>
<dbReference type="InterPro" id="IPR031950">
    <property type="entry name" value="EFTUD2_N"/>
</dbReference>
<keyword evidence="3" id="KW-0547">Nucleotide-binding</keyword>
<dbReference type="GO" id="GO:0046540">
    <property type="term" value="C:U4/U6 x U5 tri-snRNP complex"/>
    <property type="evidence" value="ECO:0007669"/>
    <property type="project" value="TreeGrafter"/>
</dbReference>
<name>A0A1Y1URF5_9TREE</name>
<feature type="region of interest" description="Disordered" evidence="8">
    <location>
        <begin position="1"/>
        <end position="59"/>
    </location>
</feature>
<dbReference type="GO" id="GO:0003924">
    <property type="term" value="F:GTPase activity"/>
    <property type="evidence" value="ECO:0007669"/>
    <property type="project" value="InterPro"/>
</dbReference>
<dbReference type="SMART" id="SM00889">
    <property type="entry name" value="EFG_IV"/>
    <property type="match status" value="1"/>
</dbReference>
<dbReference type="FunFam" id="3.30.70.240:FF:000004">
    <property type="entry name" value="116 kDa U5 small nuclear ribonucleoprotein"/>
    <property type="match status" value="1"/>
</dbReference>
<dbReference type="Gene3D" id="3.40.50.300">
    <property type="entry name" value="P-loop containing nucleotide triphosphate hydrolases"/>
    <property type="match status" value="1"/>
</dbReference>
<dbReference type="PANTHER" id="PTHR42908:SF6">
    <property type="entry name" value="116 KDA U5 SMALL NUCLEAR RIBONUCLEOPROTEIN COMPONENT"/>
    <property type="match status" value="1"/>
</dbReference>
<evidence type="ECO:0000256" key="3">
    <source>
        <dbReference type="ARBA" id="ARBA00022741"/>
    </source>
</evidence>
<dbReference type="SUPFAM" id="SSF50447">
    <property type="entry name" value="Translation proteins"/>
    <property type="match status" value="1"/>
</dbReference>
<dbReference type="PRINTS" id="PR00315">
    <property type="entry name" value="ELONGATNFCT"/>
</dbReference>
<dbReference type="SUPFAM" id="SSF52540">
    <property type="entry name" value="P-loop containing nucleoside triphosphate hydrolases"/>
    <property type="match status" value="1"/>
</dbReference>
<evidence type="ECO:0000313" key="11">
    <source>
        <dbReference type="Proteomes" id="UP000193218"/>
    </source>
</evidence>
<evidence type="ECO:0000256" key="4">
    <source>
        <dbReference type="ARBA" id="ARBA00023134"/>
    </source>
</evidence>
<dbReference type="InterPro" id="IPR000795">
    <property type="entry name" value="T_Tr_GTP-bd_dom"/>
</dbReference>
<dbReference type="CDD" id="cd04167">
    <property type="entry name" value="Snu114p"/>
    <property type="match status" value="1"/>
</dbReference>
<dbReference type="InterPro" id="IPR004161">
    <property type="entry name" value="EFTu-like_2"/>
</dbReference>
<comment type="subcellular location">
    <subcellularLocation>
        <location evidence="1">Nucleus</location>
    </subcellularLocation>
</comment>
<dbReference type="SUPFAM" id="SSF54980">
    <property type="entry name" value="EF-G C-terminal domain-like"/>
    <property type="match status" value="2"/>
</dbReference>
<dbReference type="Pfam" id="PF16004">
    <property type="entry name" value="EFTUD2"/>
    <property type="match status" value="1"/>
</dbReference>
<dbReference type="CDD" id="cd04098">
    <property type="entry name" value="eEF2_C_snRNP"/>
    <property type="match status" value="1"/>
</dbReference>
<accession>A0A1Y1URF5</accession>
<dbReference type="GO" id="GO:0071007">
    <property type="term" value="C:U2-type catalytic step 2 spliceosome"/>
    <property type="evidence" value="ECO:0007669"/>
    <property type="project" value="TreeGrafter"/>
</dbReference>
<dbReference type="Gene3D" id="3.30.230.10">
    <property type="match status" value="1"/>
</dbReference>
<evidence type="ECO:0000256" key="1">
    <source>
        <dbReference type="ARBA" id="ARBA00004123"/>
    </source>
</evidence>
<dbReference type="Pfam" id="PF00679">
    <property type="entry name" value="EFG_C"/>
    <property type="match status" value="1"/>
</dbReference>
<dbReference type="InterPro" id="IPR035647">
    <property type="entry name" value="EFG_III/V"/>
</dbReference>
<dbReference type="InterPro" id="IPR009000">
    <property type="entry name" value="Transl_B-barrel_sf"/>
</dbReference>
<dbReference type="Gene3D" id="3.30.70.240">
    <property type="match status" value="1"/>
</dbReference>
<dbReference type="FunFam" id="3.40.50.300:FF:000646">
    <property type="entry name" value="U5 small nuclear ribonucleoprotein component"/>
    <property type="match status" value="1"/>
</dbReference>
<dbReference type="Pfam" id="PF00009">
    <property type="entry name" value="GTP_EFTU"/>
    <property type="match status" value="1"/>
</dbReference>
<evidence type="ECO:0000256" key="6">
    <source>
        <dbReference type="ARBA" id="ARBA00023242"/>
    </source>
</evidence>
<dbReference type="GO" id="GO:0005829">
    <property type="term" value="C:cytosol"/>
    <property type="evidence" value="ECO:0007669"/>
    <property type="project" value="TreeGrafter"/>
</dbReference>
<dbReference type="EMBL" id="NBSH01000002">
    <property type="protein sequence ID" value="ORX40187.1"/>
    <property type="molecule type" value="Genomic_DNA"/>
</dbReference>
<dbReference type="FunCoup" id="A0A1Y1URF5">
    <property type="interactions" value="932"/>
</dbReference>
<dbReference type="Gene3D" id="3.30.70.870">
    <property type="entry name" value="Elongation Factor G (Translational Gtpase), domain 3"/>
    <property type="match status" value="1"/>
</dbReference>
<dbReference type="InterPro" id="IPR027417">
    <property type="entry name" value="P-loop_NTPase"/>
</dbReference>
<keyword evidence="10" id="KW-0378">Hydrolase</keyword>
<keyword evidence="6" id="KW-0539">Nucleus</keyword>
<dbReference type="GO" id="GO:0000398">
    <property type="term" value="P:mRNA splicing, via spliceosome"/>
    <property type="evidence" value="ECO:0007669"/>
    <property type="project" value="TreeGrafter"/>
</dbReference>
<keyword evidence="5" id="KW-0508">mRNA splicing</keyword>
<evidence type="ECO:0000256" key="8">
    <source>
        <dbReference type="SAM" id="MobiDB-lite"/>
    </source>
</evidence>